<sequence length="339" mass="37558">MAFVVGVVNWPDGIGNYLGGRFTFREVLSDFISNCTMSEVNITRHGCSDDIIYRWTDDEDISESHRVLPTLFGYLFANFFLIAICISLAIPAGIFIPSFVIGACCGRIIGETMFLLFPQGIRGLAGTQIYPGLYSLVGASAFTGALTHSFSIAVIVCEASNWPKSGLLPMLVGLMAANAVSHFLSPSIYDSIIRLKNYPHLADLPRNHQIDIHAVTVEQIMVQDCVFITTKTTYKELRDLLIATPQLKSYPLVNNSTDRIMLGSVGRKYLYYMLTTQIGPDPSLLQRRASGNTSDLYSTYRKGSAINTNSVRFTDRHIQGNTLLSTSPLHEDHVSRKKI</sequence>
<dbReference type="SUPFAM" id="SSF54631">
    <property type="entry name" value="CBS-domain pair"/>
    <property type="match status" value="1"/>
</dbReference>
<keyword evidence="2" id="KW-0813">Transport</keyword>
<keyword evidence="4" id="KW-0677">Repeat</keyword>
<keyword evidence="8" id="KW-0868">Chloride</keyword>
<evidence type="ECO:0000256" key="2">
    <source>
        <dbReference type="ARBA" id="ARBA00022448"/>
    </source>
</evidence>
<evidence type="ECO:0000313" key="11">
    <source>
        <dbReference type="WBParaSite" id="PSU_v2.g1347.t1"/>
    </source>
</evidence>
<evidence type="ECO:0000313" key="10">
    <source>
        <dbReference type="Proteomes" id="UP000887577"/>
    </source>
</evidence>
<evidence type="ECO:0000256" key="7">
    <source>
        <dbReference type="ARBA" id="ARBA00023136"/>
    </source>
</evidence>
<dbReference type="InterPro" id="IPR050970">
    <property type="entry name" value="Cl_channel_volt-gated"/>
</dbReference>
<keyword evidence="10" id="KW-1185">Reference proteome</keyword>
<dbReference type="InterPro" id="IPR014743">
    <property type="entry name" value="Cl-channel_core"/>
</dbReference>
<dbReference type="WBParaSite" id="PSU_v2.g1347.t1">
    <property type="protein sequence ID" value="PSU_v2.g1347.t1"/>
    <property type="gene ID" value="PSU_v2.g1347"/>
</dbReference>
<evidence type="ECO:0000256" key="6">
    <source>
        <dbReference type="ARBA" id="ARBA00023065"/>
    </source>
</evidence>
<evidence type="ECO:0000256" key="9">
    <source>
        <dbReference type="SAM" id="Phobius"/>
    </source>
</evidence>
<dbReference type="Pfam" id="PF00654">
    <property type="entry name" value="Voltage_CLC"/>
    <property type="match status" value="1"/>
</dbReference>
<dbReference type="Proteomes" id="UP000887577">
    <property type="component" value="Unplaced"/>
</dbReference>
<keyword evidence="7 9" id="KW-0472">Membrane</keyword>
<dbReference type="SUPFAM" id="SSF81340">
    <property type="entry name" value="Clc chloride channel"/>
    <property type="match status" value="1"/>
</dbReference>
<proteinExistence type="predicted"/>
<dbReference type="InterPro" id="IPR001807">
    <property type="entry name" value="ClC"/>
</dbReference>
<feature type="transmembrane region" description="Helical" evidence="9">
    <location>
        <begin position="167"/>
        <end position="189"/>
    </location>
</feature>
<name>A0A914Y763_9BILA</name>
<evidence type="ECO:0000256" key="1">
    <source>
        <dbReference type="ARBA" id="ARBA00004141"/>
    </source>
</evidence>
<dbReference type="AlphaFoldDB" id="A0A914Y763"/>
<dbReference type="Gene3D" id="1.10.3080.10">
    <property type="entry name" value="Clc chloride channel"/>
    <property type="match status" value="1"/>
</dbReference>
<comment type="subcellular location">
    <subcellularLocation>
        <location evidence="1">Membrane</location>
        <topology evidence="1">Multi-pass membrane protein</topology>
    </subcellularLocation>
</comment>
<dbReference type="GO" id="GO:0005247">
    <property type="term" value="F:voltage-gated chloride channel activity"/>
    <property type="evidence" value="ECO:0007669"/>
    <property type="project" value="TreeGrafter"/>
</dbReference>
<dbReference type="Gene3D" id="3.10.580.10">
    <property type="entry name" value="CBS-domain"/>
    <property type="match status" value="1"/>
</dbReference>
<organism evidence="10 11">
    <name type="scientific">Panagrolaimus superbus</name>
    <dbReference type="NCBI Taxonomy" id="310955"/>
    <lineage>
        <taxon>Eukaryota</taxon>
        <taxon>Metazoa</taxon>
        <taxon>Ecdysozoa</taxon>
        <taxon>Nematoda</taxon>
        <taxon>Chromadorea</taxon>
        <taxon>Rhabditida</taxon>
        <taxon>Tylenchina</taxon>
        <taxon>Panagrolaimomorpha</taxon>
        <taxon>Panagrolaimoidea</taxon>
        <taxon>Panagrolaimidae</taxon>
        <taxon>Panagrolaimus</taxon>
    </lineage>
</organism>
<dbReference type="InterPro" id="IPR046342">
    <property type="entry name" value="CBS_dom_sf"/>
</dbReference>
<evidence type="ECO:0000256" key="5">
    <source>
        <dbReference type="ARBA" id="ARBA00022989"/>
    </source>
</evidence>
<reference evidence="11" key="1">
    <citation type="submission" date="2022-11" db="UniProtKB">
        <authorList>
            <consortium name="WormBaseParasite"/>
        </authorList>
    </citation>
    <scope>IDENTIFICATION</scope>
</reference>
<keyword evidence="3 9" id="KW-0812">Transmembrane</keyword>
<feature type="transmembrane region" description="Helical" evidence="9">
    <location>
        <begin position="96"/>
        <end position="117"/>
    </location>
</feature>
<evidence type="ECO:0000256" key="4">
    <source>
        <dbReference type="ARBA" id="ARBA00022737"/>
    </source>
</evidence>
<dbReference type="PRINTS" id="PR00762">
    <property type="entry name" value="CLCHANNEL"/>
</dbReference>
<keyword evidence="5 9" id="KW-1133">Transmembrane helix</keyword>
<dbReference type="PANTHER" id="PTHR45720:SF5">
    <property type="entry name" value="CHLORIDE CHANNEL PROTEIN"/>
    <property type="match status" value="1"/>
</dbReference>
<dbReference type="GO" id="GO:0005886">
    <property type="term" value="C:plasma membrane"/>
    <property type="evidence" value="ECO:0007669"/>
    <property type="project" value="TreeGrafter"/>
</dbReference>
<keyword evidence="6" id="KW-0406">Ion transport</keyword>
<feature type="transmembrane region" description="Helical" evidence="9">
    <location>
        <begin position="71"/>
        <end position="90"/>
    </location>
</feature>
<accession>A0A914Y763</accession>
<evidence type="ECO:0000256" key="8">
    <source>
        <dbReference type="ARBA" id="ARBA00023214"/>
    </source>
</evidence>
<feature type="transmembrane region" description="Helical" evidence="9">
    <location>
        <begin position="129"/>
        <end position="155"/>
    </location>
</feature>
<dbReference type="PANTHER" id="PTHR45720">
    <property type="entry name" value="CHLORIDE CHANNEL PROTEIN 2"/>
    <property type="match status" value="1"/>
</dbReference>
<evidence type="ECO:0000256" key="3">
    <source>
        <dbReference type="ARBA" id="ARBA00022692"/>
    </source>
</evidence>
<protein>
    <submittedName>
        <fullName evidence="11">Chloride channel protein</fullName>
    </submittedName>
</protein>